<dbReference type="InterPro" id="IPR050553">
    <property type="entry name" value="Thioredoxin_ResA/DsbE_sf"/>
</dbReference>
<dbReference type="RefSeq" id="WP_099349167.1">
    <property type="nucleotide sequence ID" value="NZ_AP023326.1"/>
</dbReference>
<evidence type="ECO:0000313" key="3">
    <source>
        <dbReference type="Proteomes" id="UP000515220"/>
    </source>
</evidence>
<organism evidence="2 3">
    <name type="scientific">Acetobacter aceti</name>
    <dbReference type="NCBI Taxonomy" id="435"/>
    <lineage>
        <taxon>Bacteria</taxon>
        <taxon>Pseudomonadati</taxon>
        <taxon>Pseudomonadota</taxon>
        <taxon>Alphaproteobacteria</taxon>
        <taxon>Acetobacterales</taxon>
        <taxon>Acetobacteraceae</taxon>
        <taxon>Acetobacter</taxon>
        <taxon>Acetobacter subgen. Acetobacter</taxon>
    </lineage>
</organism>
<evidence type="ECO:0000313" key="2">
    <source>
        <dbReference type="EMBL" id="BCI67178.1"/>
    </source>
</evidence>
<feature type="domain" description="Thioredoxin" evidence="1">
    <location>
        <begin position="33"/>
        <end position="175"/>
    </location>
</feature>
<dbReference type="PANTHER" id="PTHR42852">
    <property type="entry name" value="THIOL:DISULFIDE INTERCHANGE PROTEIN DSBE"/>
    <property type="match status" value="1"/>
</dbReference>
<dbReference type="SUPFAM" id="SSF52833">
    <property type="entry name" value="Thioredoxin-like"/>
    <property type="match status" value="1"/>
</dbReference>
<dbReference type="PROSITE" id="PS51352">
    <property type="entry name" value="THIOREDOXIN_2"/>
    <property type="match status" value="1"/>
</dbReference>
<dbReference type="Proteomes" id="UP000515220">
    <property type="component" value="Chromosome"/>
</dbReference>
<dbReference type="InterPro" id="IPR000866">
    <property type="entry name" value="AhpC/TSA"/>
</dbReference>
<proteinExistence type="predicted"/>
<dbReference type="GO" id="GO:0016209">
    <property type="term" value="F:antioxidant activity"/>
    <property type="evidence" value="ECO:0007669"/>
    <property type="project" value="InterPro"/>
</dbReference>
<accession>A0A6S6PH72</accession>
<dbReference type="GO" id="GO:0016491">
    <property type="term" value="F:oxidoreductase activity"/>
    <property type="evidence" value="ECO:0007669"/>
    <property type="project" value="InterPro"/>
</dbReference>
<dbReference type="EMBL" id="AP023326">
    <property type="protein sequence ID" value="BCI67178.1"/>
    <property type="molecule type" value="Genomic_DNA"/>
</dbReference>
<dbReference type="PANTHER" id="PTHR42852:SF13">
    <property type="entry name" value="PROTEIN DIPZ"/>
    <property type="match status" value="1"/>
</dbReference>
<gene>
    <name evidence="2" type="ORF">AAJCM20276_18020</name>
</gene>
<dbReference type="AlphaFoldDB" id="A0A6S6PH72"/>
<dbReference type="Pfam" id="PF00578">
    <property type="entry name" value="AhpC-TSA"/>
    <property type="match status" value="1"/>
</dbReference>
<protein>
    <submittedName>
        <fullName evidence="2">Alkyl hydroperoxide reductase</fullName>
    </submittedName>
</protein>
<dbReference type="InterPro" id="IPR036249">
    <property type="entry name" value="Thioredoxin-like_sf"/>
</dbReference>
<evidence type="ECO:0000259" key="1">
    <source>
        <dbReference type="PROSITE" id="PS51352"/>
    </source>
</evidence>
<dbReference type="InterPro" id="IPR013766">
    <property type="entry name" value="Thioredoxin_domain"/>
</dbReference>
<reference evidence="2 3" key="1">
    <citation type="submission" date="2020-07" db="EMBL/GenBank/DDBJ databases">
        <title>Complete Genome Sequence of an acetic acid bacterium, Acetobacter aceti JCM20276.</title>
        <authorList>
            <person name="Hirose Y."/>
            <person name="Mihara H."/>
        </authorList>
    </citation>
    <scope>NUCLEOTIDE SEQUENCE [LARGE SCALE GENOMIC DNA]</scope>
    <source>
        <strain evidence="2 3">JCM20276</strain>
    </source>
</reference>
<dbReference type="Gene3D" id="3.40.30.10">
    <property type="entry name" value="Glutaredoxin"/>
    <property type="match status" value="1"/>
</dbReference>
<name>A0A6S6PH72_ACEAC</name>
<dbReference type="CDD" id="cd02966">
    <property type="entry name" value="TlpA_like_family"/>
    <property type="match status" value="1"/>
</dbReference>
<sequence>MLAGTLVAGMTPRKPLHAEGITDTPLSLSTLTKESPQPLTGQTITDRDGIEHSLEDFRGRPTIVHLWATWCGPCITELPALARLIPSLTASGIAALPVSVDHRGPEVVLPFLKKLHMEDFPSFYDTRRAIPASLEETSLPLTLFLNAQAELVCRHAGPLLWNTPDAAAILLRLMT</sequence>